<dbReference type="EMBL" id="CM042041">
    <property type="protein sequence ID" value="KAI3712011.1"/>
    <property type="molecule type" value="Genomic_DNA"/>
</dbReference>
<dbReference type="Proteomes" id="UP001056120">
    <property type="component" value="Linkage Group LG24"/>
</dbReference>
<organism evidence="1 2">
    <name type="scientific">Smallanthus sonchifolius</name>
    <dbReference type="NCBI Taxonomy" id="185202"/>
    <lineage>
        <taxon>Eukaryota</taxon>
        <taxon>Viridiplantae</taxon>
        <taxon>Streptophyta</taxon>
        <taxon>Embryophyta</taxon>
        <taxon>Tracheophyta</taxon>
        <taxon>Spermatophyta</taxon>
        <taxon>Magnoliopsida</taxon>
        <taxon>eudicotyledons</taxon>
        <taxon>Gunneridae</taxon>
        <taxon>Pentapetalae</taxon>
        <taxon>asterids</taxon>
        <taxon>campanulids</taxon>
        <taxon>Asterales</taxon>
        <taxon>Asteraceae</taxon>
        <taxon>Asteroideae</taxon>
        <taxon>Heliantheae alliance</taxon>
        <taxon>Millerieae</taxon>
        <taxon>Smallanthus</taxon>
    </lineage>
</organism>
<accession>A0ACB9APX4</accession>
<gene>
    <name evidence="1" type="ORF">L1987_70560</name>
</gene>
<name>A0ACB9APX4_9ASTR</name>
<evidence type="ECO:0000313" key="2">
    <source>
        <dbReference type="Proteomes" id="UP001056120"/>
    </source>
</evidence>
<protein>
    <submittedName>
        <fullName evidence="1">Uncharacterized protein</fullName>
    </submittedName>
</protein>
<sequence length="117" mass="12248">MAARAHDVAALSIKGNSATLNFPELKDLLPRPASGSPRDVQAAAAKAATMQEFSSGPPASDEHGLVNPGDELDEIIELPSLEGLDSSESLVVDSVDMGWIYPSWEVSEIDGFPGIDG</sequence>
<reference evidence="1 2" key="2">
    <citation type="journal article" date="2022" name="Mol. Ecol. Resour.">
        <title>The genomes of chicory, endive, great burdock and yacon provide insights into Asteraceae paleo-polyploidization history and plant inulin production.</title>
        <authorList>
            <person name="Fan W."/>
            <person name="Wang S."/>
            <person name="Wang H."/>
            <person name="Wang A."/>
            <person name="Jiang F."/>
            <person name="Liu H."/>
            <person name="Zhao H."/>
            <person name="Xu D."/>
            <person name="Zhang Y."/>
        </authorList>
    </citation>
    <scope>NUCLEOTIDE SEQUENCE [LARGE SCALE GENOMIC DNA]</scope>
    <source>
        <strain evidence="2">cv. Yunnan</strain>
        <tissue evidence="1">Leaves</tissue>
    </source>
</reference>
<proteinExistence type="predicted"/>
<keyword evidence="2" id="KW-1185">Reference proteome</keyword>
<reference evidence="2" key="1">
    <citation type="journal article" date="2022" name="Mol. Ecol. Resour.">
        <title>The genomes of chicory, endive, great burdock and yacon provide insights into Asteraceae palaeo-polyploidization history and plant inulin production.</title>
        <authorList>
            <person name="Fan W."/>
            <person name="Wang S."/>
            <person name="Wang H."/>
            <person name="Wang A."/>
            <person name="Jiang F."/>
            <person name="Liu H."/>
            <person name="Zhao H."/>
            <person name="Xu D."/>
            <person name="Zhang Y."/>
        </authorList>
    </citation>
    <scope>NUCLEOTIDE SEQUENCE [LARGE SCALE GENOMIC DNA]</scope>
    <source>
        <strain evidence="2">cv. Yunnan</strain>
    </source>
</reference>
<evidence type="ECO:0000313" key="1">
    <source>
        <dbReference type="EMBL" id="KAI3712011.1"/>
    </source>
</evidence>
<comment type="caution">
    <text evidence="1">The sequence shown here is derived from an EMBL/GenBank/DDBJ whole genome shotgun (WGS) entry which is preliminary data.</text>
</comment>